<dbReference type="InterPro" id="IPR000547">
    <property type="entry name" value="Clathrin_H-chain/VPS_repeat"/>
</dbReference>
<dbReference type="PROSITE" id="PS50236">
    <property type="entry name" value="CHCR"/>
    <property type="match status" value="1"/>
</dbReference>
<dbReference type="SUPFAM" id="SSF48371">
    <property type="entry name" value="ARM repeat"/>
    <property type="match status" value="1"/>
</dbReference>
<dbReference type="Proteomes" id="UP000825729">
    <property type="component" value="Unassembled WGS sequence"/>
</dbReference>
<dbReference type="Pfam" id="PF00637">
    <property type="entry name" value="Clathrin"/>
    <property type="match status" value="1"/>
</dbReference>
<dbReference type="GO" id="GO:0005886">
    <property type="term" value="C:plasma membrane"/>
    <property type="evidence" value="ECO:0007669"/>
    <property type="project" value="TreeGrafter"/>
</dbReference>
<dbReference type="AlphaFoldDB" id="A0AAV7ENL1"/>
<accession>A0AAV7ENL1</accession>
<dbReference type="GO" id="GO:0005794">
    <property type="term" value="C:Golgi apparatus"/>
    <property type="evidence" value="ECO:0007669"/>
    <property type="project" value="TreeGrafter"/>
</dbReference>
<dbReference type="GO" id="GO:0006886">
    <property type="term" value="P:intracellular protein transport"/>
    <property type="evidence" value="ECO:0007669"/>
    <property type="project" value="UniProtKB-UniRule"/>
</dbReference>
<evidence type="ECO:0000313" key="2">
    <source>
        <dbReference type="EMBL" id="KAG9450420.1"/>
    </source>
</evidence>
<reference evidence="2 3" key="1">
    <citation type="submission" date="2021-07" db="EMBL/GenBank/DDBJ databases">
        <title>The Aristolochia fimbriata genome: insights into angiosperm evolution, floral development and chemical biosynthesis.</title>
        <authorList>
            <person name="Jiao Y."/>
        </authorList>
    </citation>
    <scope>NUCLEOTIDE SEQUENCE [LARGE SCALE GENOMIC DNA]</scope>
    <source>
        <strain evidence="2">IBCAS-2021</strain>
        <tissue evidence="2">Leaf</tissue>
    </source>
</reference>
<dbReference type="GO" id="GO:0009506">
    <property type="term" value="C:plasmodesma"/>
    <property type="evidence" value="ECO:0007669"/>
    <property type="project" value="TreeGrafter"/>
</dbReference>
<dbReference type="GO" id="GO:0006898">
    <property type="term" value="P:receptor-mediated endocytosis"/>
    <property type="evidence" value="ECO:0007669"/>
    <property type="project" value="TreeGrafter"/>
</dbReference>
<dbReference type="GO" id="GO:0071439">
    <property type="term" value="C:clathrin complex"/>
    <property type="evidence" value="ECO:0007669"/>
    <property type="project" value="TreeGrafter"/>
</dbReference>
<dbReference type="PANTHER" id="PTHR10292">
    <property type="entry name" value="CLATHRIN HEAVY CHAIN RELATED"/>
    <property type="match status" value="1"/>
</dbReference>
<proteinExistence type="predicted"/>
<gene>
    <name evidence="2" type="ORF">H6P81_010385</name>
</gene>
<dbReference type="GO" id="GO:0032051">
    <property type="term" value="F:clathrin light chain binding"/>
    <property type="evidence" value="ECO:0007669"/>
    <property type="project" value="TreeGrafter"/>
</dbReference>
<dbReference type="InterPro" id="IPR016024">
    <property type="entry name" value="ARM-type_fold"/>
</dbReference>
<evidence type="ECO:0000256" key="1">
    <source>
        <dbReference type="PROSITE-ProRule" id="PRU01006"/>
    </source>
</evidence>
<sequence>MVVKYCEKHDATLAVVSYRRGQCDDELINVTNKKPLFKLQARYVVERMDPELLEKVLSPDNEFRGQLMDQVVSSVLPESKSPEQVSATVKAVRQLIFHMNLLNFLKRLFSKILLSEGTSTCKIF</sequence>
<dbReference type="GO" id="GO:0009507">
    <property type="term" value="C:chloroplast"/>
    <property type="evidence" value="ECO:0007669"/>
    <property type="project" value="TreeGrafter"/>
</dbReference>
<dbReference type="EMBL" id="JAINDJ010000004">
    <property type="protein sequence ID" value="KAG9450420.1"/>
    <property type="molecule type" value="Genomic_DNA"/>
</dbReference>
<protein>
    <submittedName>
        <fullName evidence="2">Uncharacterized protein</fullName>
    </submittedName>
</protein>
<organism evidence="2 3">
    <name type="scientific">Aristolochia fimbriata</name>
    <name type="common">White veined hardy Dutchman's pipe vine</name>
    <dbReference type="NCBI Taxonomy" id="158543"/>
    <lineage>
        <taxon>Eukaryota</taxon>
        <taxon>Viridiplantae</taxon>
        <taxon>Streptophyta</taxon>
        <taxon>Embryophyta</taxon>
        <taxon>Tracheophyta</taxon>
        <taxon>Spermatophyta</taxon>
        <taxon>Magnoliopsida</taxon>
        <taxon>Magnoliidae</taxon>
        <taxon>Piperales</taxon>
        <taxon>Aristolochiaceae</taxon>
        <taxon>Aristolochia</taxon>
    </lineage>
</organism>
<dbReference type="PANTHER" id="PTHR10292:SF1">
    <property type="entry name" value="CLATHRIN HEAVY CHAIN"/>
    <property type="match status" value="1"/>
</dbReference>
<dbReference type="InterPro" id="IPR055358">
    <property type="entry name" value="CHCR"/>
</dbReference>
<keyword evidence="3" id="KW-1185">Reference proteome</keyword>
<feature type="repeat" description="CHCR" evidence="1">
    <location>
        <begin position="1"/>
        <end position="69"/>
    </location>
</feature>
<comment type="caution">
    <text evidence="2">The sequence shown here is derived from an EMBL/GenBank/DDBJ whole genome shotgun (WGS) entry which is preliminary data.</text>
</comment>
<name>A0AAV7ENL1_ARIFI</name>
<evidence type="ECO:0000313" key="3">
    <source>
        <dbReference type="Proteomes" id="UP000825729"/>
    </source>
</evidence>